<dbReference type="InterPro" id="IPR050565">
    <property type="entry name" value="LYPA1-2/EST-like"/>
</dbReference>
<comment type="similarity">
    <text evidence="1">Belongs to the AB hydrolase superfamily. AB hydrolase 2 family.</text>
</comment>
<dbReference type="PANTHER" id="PTHR10655:SF17">
    <property type="entry name" value="LYSOPHOSPHOLIPASE-LIKE PROTEIN 1"/>
    <property type="match status" value="1"/>
</dbReference>
<dbReference type="InterPro" id="IPR029058">
    <property type="entry name" value="AB_hydrolase_fold"/>
</dbReference>
<evidence type="ECO:0000313" key="5">
    <source>
        <dbReference type="Proteomes" id="UP000198942"/>
    </source>
</evidence>
<gene>
    <name evidence="4" type="ORF">SAMN05192574_105158</name>
</gene>
<evidence type="ECO:0000256" key="2">
    <source>
        <dbReference type="ARBA" id="ARBA00022801"/>
    </source>
</evidence>
<dbReference type="Pfam" id="PF02230">
    <property type="entry name" value="Abhydrolase_2"/>
    <property type="match status" value="1"/>
</dbReference>
<dbReference type="OrthoDB" id="699118at2"/>
<evidence type="ECO:0000259" key="3">
    <source>
        <dbReference type="Pfam" id="PF02230"/>
    </source>
</evidence>
<proteinExistence type="inferred from homology"/>
<reference evidence="5" key="1">
    <citation type="submission" date="2016-10" db="EMBL/GenBank/DDBJ databases">
        <authorList>
            <person name="Varghese N."/>
            <person name="Submissions S."/>
        </authorList>
    </citation>
    <scope>NUCLEOTIDE SEQUENCE [LARGE SCALE GENOMIC DNA]</scope>
    <source>
        <strain evidence="5">Gh-48</strain>
    </source>
</reference>
<dbReference type="STRING" id="551995.SAMN05192574_105158"/>
<feature type="domain" description="Phospholipase/carboxylesterase/thioesterase" evidence="3">
    <location>
        <begin position="20"/>
        <end position="223"/>
    </location>
</feature>
<keyword evidence="2" id="KW-0378">Hydrolase</keyword>
<evidence type="ECO:0000256" key="1">
    <source>
        <dbReference type="ARBA" id="ARBA00006499"/>
    </source>
</evidence>
<dbReference type="Gene3D" id="3.40.50.1820">
    <property type="entry name" value="alpha/beta hydrolase"/>
    <property type="match status" value="1"/>
</dbReference>
<dbReference type="EMBL" id="FOCL01000005">
    <property type="protein sequence ID" value="SEO06111.1"/>
    <property type="molecule type" value="Genomic_DNA"/>
</dbReference>
<dbReference type="SUPFAM" id="SSF53474">
    <property type="entry name" value="alpha/beta-Hydrolases"/>
    <property type="match status" value="1"/>
</dbReference>
<keyword evidence="5" id="KW-1185">Reference proteome</keyword>
<sequence length="225" mass="25268">MPERIPAYLYSYMEMILNYKIREANIPHPGLIILLHGVGSNEDDLFRLAGKFPENFIVVSARAPYTMASGRYAWFQVDFSSGKPVINPEQAEQSRLTLTTFVGQLIENYDIDTANIYMGGFSQGGIMSYSTGLTFPQVFKGIFILSSRLLPEVKPLINITPALKQLRIFIAHGTQDNVLPLAYAHEASAYIKALVTDVTYHEYQMGHTTGEQELADLLQWLQNNA</sequence>
<dbReference type="GO" id="GO:0008474">
    <property type="term" value="F:palmitoyl-(protein) hydrolase activity"/>
    <property type="evidence" value="ECO:0007669"/>
    <property type="project" value="TreeGrafter"/>
</dbReference>
<dbReference type="RefSeq" id="WP_091212013.1">
    <property type="nucleotide sequence ID" value="NZ_FOCL01000005.1"/>
</dbReference>
<dbReference type="InterPro" id="IPR003140">
    <property type="entry name" value="PLipase/COase/thioEstase"/>
</dbReference>
<name>A0A1H8LLT4_9SPHI</name>
<organism evidence="4 5">
    <name type="scientific">Mucilaginibacter gossypiicola</name>
    <dbReference type="NCBI Taxonomy" id="551995"/>
    <lineage>
        <taxon>Bacteria</taxon>
        <taxon>Pseudomonadati</taxon>
        <taxon>Bacteroidota</taxon>
        <taxon>Sphingobacteriia</taxon>
        <taxon>Sphingobacteriales</taxon>
        <taxon>Sphingobacteriaceae</taxon>
        <taxon>Mucilaginibacter</taxon>
    </lineage>
</organism>
<accession>A0A1H8LLT4</accession>
<dbReference type="GO" id="GO:0052689">
    <property type="term" value="F:carboxylic ester hydrolase activity"/>
    <property type="evidence" value="ECO:0007669"/>
    <property type="project" value="TreeGrafter"/>
</dbReference>
<evidence type="ECO:0000313" key="4">
    <source>
        <dbReference type="EMBL" id="SEO06111.1"/>
    </source>
</evidence>
<dbReference type="Proteomes" id="UP000198942">
    <property type="component" value="Unassembled WGS sequence"/>
</dbReference>
<dbReference type="GO" id="GO:0005737">
    <property type="term" value="C:cytoplasm"/>
    <property type="evidence" value="ECO:0007669"/>
    <property type="project" value="TreeGrafter"/>
</dbReference>
<dbReference type="AlphaFoldDB" id="A0A1H8LLT4"/>
<dbReference type="PANTHER" id="PTHR10655">
    <property type="entry name" value="LYSOPHOSPHOLIPASE-RELATED"/>
    <property type="match status" value="1"/>
</dbReference>
<protein>
    <submittedName>
        <fullName evidence="4">Phospholipase/carboxylesterase</fullName>
    </submittedName>
</protein>